<sequence length="214" mass="23817">MKFNISCLAFAATALLASASSETQLEASPQVEATFWEVVSDIYNIVANLGRPLIGQPTYFIKGFTQQFAVLDLDDPLFCLTDGISLAYATFELALEIPEIGMTDDLYFAIQNNMFTLDAKCSPLTSGFLSLLAIDQSRNLKNWIASSSGFWSIVKKVGVYGFLGLRLKADYMRFYNQYFFNVINHFDFNSLGQMFAIVTNGFIKGLALYFVAIA</sequence>
<accession>A0A8J8NJK6</accession>
<name>A0A8J8NJK6_HALGN</name>
<keyword evidence="1" id="KW-0732">Signal</keyword>
<evidence type="ECO:0000256" key="1">
    <source>
        <dbReference type="SAM" id="SignalP"/>
    </source>
</evidence>
<dbReference type="Proteomes" id="UP000785679">
    <property type="component" value="Unassembled WGS sequence"/>
</dbReference>
<evidence type="ECO:0000313" key="3">
    <source>
        <dbReference type="Proteomes" id="UP000785679"/>
    </source>
</evidence>
<feature type="signal peptide" evidence="1">
    <location>
        <begin position="1"/>
        <end position="19"/>
    </location>
</feature>
<keyword evidence="3" id="KW-1185">Reference proteome</keyword>
<feature type="chain" id="PRO_5035244517" evidence="1">
    <location>
        <begin position="20"/>
        <end position="214"/>
    </location>
</feature>
<comment type="caution">
    <text evidence="2">The sequence shown here is derived from an EMBL/GenBank/DDBJ whole genome shotgun (WGS) entry which is preliminary data.</text>
</comment>
<protein>
    <submittedName>
        <fullName evidence="2">Uncharacterized protein</fullName>
    </submittedName>
</protein>
<reference evidence="2" key="1">
    <citation type="submission" date="2019-06" db="EMBL/GenBank/DDBJ databases">
        <authorList>
            <person name="Zheng W."/>
        </authorList>
    </citation>
    <scope>NUCLEOTIDE SEQUENCE</scope>
    <source>
        <strain evidence="2">QDHG01</strain>
    </source>
</reference>
<organism evidence="2 3">
    <name type="scientific">Halteria grandinella</name>
    <dbReference type="NCBI Taxonomy" id="5974"/>
    <lineage>
        <taxon>Eukaryota</taxon>
        <taxon>Sar</taxon>
        <taxon>Alveolata</taxon>
        <taxon>Ciliophora</taxon>
        <taxon>Intramacronucleata</taxon>
        <taxon>Spirotrichea</taxon>
        <taxon>Stichotrichia</taxon>
        <taxon>Sporadotrichida</taxon>
        <taxon>Halteriidae</taxon>
        <taxon>Halteria</taxon>
    </lineage>
</organism>
<dbReference type="AlphaFoldDB" id="A0A8J8NJK6"/>
<dbReference type="EMBL" id="RRYP01015059">
    <property type="protein sequence ID" value="TNV75686.1"/>
    <property type="molecule type" value="Genomic_DNA"/>
</dbReference>
<gene>
    <name evidence="2" type="ORF">FGO68_gene11661</name>
</gene>
<evidence type="ECO:0000313" key="2">
    <source>
        <dbReference type="EMBL" id="TNV75686.1"/>
    </source>
</evidence>
<proteinExistence type="predicted"/>